<organism evidence="12 13">
    <name type="scientific">Saccharopolyspora gregorii</name>
    <dbReference type="NCBI Taxonomy" id="33914"/>
    <lineage>
        <taxon>Bacteria</taxon>
        <taxon>Bacillati</taxon>
        <taxon>Actinomycetota</taxon>
        <taxon>Actinomycetes</taxon>
        <taxon>Pseudonocardiales</taxon>
        <taxon>Pseudonocardiaceae</taxon>
        <taxon>Saccharopolyspora</taxon>
    </lineage>
</organism>
<keyword evidence="8" id="KW-1133">Transmembrane helix</keyword>
<dbReference type="InterPro" id="IPR005467">
    <property type="entry name" value="His_kinase_dom"/>
</dbReference>
<reference evidence="13" key="1">
    <citation type="journal article" date="2019" name="Int. J. Syst. Evol. Microbiol.">
        <title>The Global Catalogue of Microorganisms (GCM) 10K type strain sequencing project: providing services to taxonomists for standard genome sequencing and annotation.</title>
        <authorList>
            <consortium name="The Broad Institute Genomics Platform"/>
            <consortium name="The Broad Institute Genome Sequencing Center for Infectious Disease"/>
            <person name="Wu L."/>
            <person name="Ma J."/>
        </authorList>
    </citation>
    <scope>NUCLEOTIDE SEQUENCE [LARGE SCALE GENOMIC DNA]</scope>
    <source>
        <strain evidence="13">JCM 9687</strain>
    </source>
</reference>
<evidence type="ECO:0000256" key="2">
    <source>
        <dbReference type="ARBA" id="ARBA00004370"/>
    </source>
</evidence>
<dbReference type="EC" id="2.7.13.3" evidence="3"/>
<dbReference type="InterPro" id="IPR036890">
    <property type="entry name" value="HATPase_C_sf"/>
</dbReference>
<evidence type="ECO:0000313" key="13">
    <source>
        <dbReference type="Proteomes" id="UP001500483"/>
    </source>
</evidence>
<dbReference type="Proteomes" id="UP001500483">
    <property type="component" value="Unassembled WGS sequence"/>
</dbReference>
<evidence type="ECO:0000256" key="1">
    <source>
        <dbReference type="ARBA" id="ARBA00000085"/>
    </source>
</evidence>
<name>A0ABP6RTV2_9PSEU</name>
<dbReference type="PRINTS" id="PR00344">
    <property type="entry name" value="BCTRLSENSOR"/>
</dbReference>
<keyword evidence="9" id="KW-0902">Two-component regulatory system</keyword>
<evidence type="ECO:0000259" key="11">
    <source>
        <dbReference type="PROSITE" id="PS50109"/>
    </source>
</evidence>
<keyword evidence="13" id="KW-1185">Reference proteome</keyword>
<keyword evidence="4" id="KW-0597">Phosphoprotein</keyword>
<gene>
    <name evidence="12" type="ORF">GCM10020366_30110</name>
</gene>
<dbReference type="PANTHER" id="PTHR45436:SF5">
    <property type="entry name" value="SENSOR HISTIDINE KINASE TRCS"/>
    <property type="match status" value="1"/>
</dbReference>
<dbReference type="PANTHER" id="PTHR45436">
    <property type="entry name" value="SENSOR HISTIDINE KINASE YKOH"/>
    <property type="match status" value="1"/>
</dbReference>
<comment type="subcellular location">
    <subcellularLocation>
        <location evidence="2">Membrane</location>
    </subcellularLocation>
</comment>
<evidence type="ECO:0000313" key="12">
    <source>
        <dbReference type="EMBL" id="GAA3358356.1"/>
    </source>
</evidence>
<keyword evidence="7" id="KW-0418">Kinase</keyword>
<evidence type="ECO:0000256" key="5">
    <source>
        <dbReference type="ARBA" id="ARBA00022679"/>
    </source>
</evidence>
<dbReference type="PROSITE" id="PS50109">
    <property type="entry name" value="HIS_KIN"/>
    <property type="match status" value="1"/>
</dbReference>
<sequence length="186" mass="18635">MLHDLGHGLAAASYLTEGMRSEAELPAQARDRLELVHQELVRLLELVSAGGAPGEPVAVELRGLLGGLAASRAGAGAPTLLVHPGAPVHVRADPAAVWRMLANLLDNAARAAGPGGVVELGATRHPGGAVTAEVVDDGPGLGRAPAAGSGLGLGIVTALAQSCGARLHLDPAPRRGTRARLVFPAA</sequence>
<dbReference type="SUPFAM" id="SSF55874">
    <property type="entry name" value="ATPase domain of HSP90 chaperone/DNA topoisomerase II/histidine kinase"/>
    <property type="match status" value="1"/>
</dbReference>
<evidence type="ECO:0000256" key="7">
    <source>
        <dbReference type="ARBA" id="ARBA00022777"/>
    </source>
</evidence>
<evidence type="ECO:0000256" key="6">
    <source>
        <dbReference type="ARBA" id="ARBA00022692"/>
    </source>
</evidence>
<comment type="caution">
    <text evidence="12">The sequence shown here is derived from an EMBL/GenBank/DDBJ whole genome shotgun (WGS) entry which is preliminary data.</text>
</comment>
<dbReference type="SMART" id="SM00387">
    <property type="entry name" value="HATPase_c"/>
    <property type="match status" value="1"/>
</dbReference>
<dbReference type="Gene3D" id="3.30.565.10">
    <property type="entry name" value="Histidine kinase-like ATPase, C-terminal domain"/>
    <property type="match status" value="1"/>
</dbReference>
<keyword evidence="6" id="KW-0812">Transmembrane</keyword>
<dbReference type="InterPro" id="IPR050428">
    <property type="entry name" value="TCS_sensor_his_kinase"/>
</dbReference>
<comment type="catalytic activity">
    <reaction evidence="1">
        <text>ATP + protein L-histidine = ADP + protein N-phospho-L-histidine.</text>
        <dbReference type="EC" id="2.7.13.3"/>
    </reaction>
</comment>
<evidence type="ECO:0000256" key="10">
    <source>
        <dbReference type="ARBA" id="ARBA00023136"/>
    </source>
</evidence>
<evidence type="ECO:0000256" key="9">
    <source>
        <dbReference type="ARBA" id="ARBA00023012"/>
    </source>
</evidence>
<dbReference type="EMBL" id="BAAAYK010000038">
    <property type="protein sequence ID" value="GAA3358356.1"/>
    <property type="molecule type" value="Genomic_DNA"/>
</dbReference>
<dbReference type="InterPro" id="IPR003594">
    <property type="entry name" value="HATPase_dom"/>
</dbReference>
<evidence type="ECO:0000256" key="3">
    <source>
        <dbReference type="ARBA" id="ARBA00012438"/>
    </source>
</evidence>
<dbReference type="Pfam" id="PF02518">
    <property type="entry name" value="HATPase_c"/>
    <property type="match status" value="1"/>
</dbReference>
<keyword evidence="5" id="KW-0808">Transferase</keyword>
<accession>A0ABP6RTV2</accession>
<evidence type="ECO:0000256" key="4">
    <source>
        <dbReference type="ARBA" id="ARBA00022553"/>
    </source>
</evidence>
<dbReference type="InterPro" id="IPR004358">
    <property type="entry name" value="Sig_transdc_His_kin-like_C"/>
</dbReference>
<keyword evidence="10" id="KW-0472">Membrane</keyword>
<evidence type="ECO:0000256" key="8">
    <source>
        <dbReference type="ARBA" id="ARBA00022989"/>
    </source>
</evidence>
<protein>
    <recommendedName>
        <fullName evidence="3">histidine kinase</fullName>
        <ecNumber evidence="3">2.7.13.3</ecNumber>
    </recommendedName>
</protein>
<feature type="domain" description="Histidine kinase" evidence="11">
    <location>
        <begin position="1"/>
        <end position="186"/>
    </location>
</feature>
<proteinExistence type="predicted"/>